<evidence type="ECO:0000256" key="1">
    <source>
        <dbReference type="SAM" id="SignalP"/>
    </source>
</evidence>
<dbReference type="InterPro" id="IPR043738">
    <property type="entry name" value="DUF5683"/>
</dbReference>
<reference evidence="3 4" key="1">
    <citation type="submission" date="2020-03" db="EMBL/GenBank/DDBJ databases">
        <title>Metabolic flexibility allows generalist bacteria to become dominant in a frequently disturbed ecosystem.</title>
        <authorList>
            <person name="Chen Y.-J."/>
            <person name="Leung P.M."/>
            <person name="Bay S.K."/>
            <person name="Hugenholtz P."/>
            <person name="Kessler A.J."/>
            <person name="Shelley G."/>
            <person name="Waite D.W."/>
            <person name="Cook P.L."/>
            <person name="Greening C."/>
        </authorList>
    </citation>
    <scope>NUCLEOTIDE SEQUENCE [LARGE SCALE GENOMIC DNA]</scope>
    <source>
        <strain evidence="3">SS_bin_28</strain>
    </source>
</reference>
<protein>
    <recommendedName>
        <fullName evidence="2">DUF5683 domain-containing protein</fullName>
    </recommendedName>
</protein>
<proteinExistence type="predicted"/>
<dbReference type="EMBL" id="JABDJR010000314">
    <property type="protein sequence ID" value="NNF06676.1"/>
    <property type="molecule type" value="Genomic_DNA"/>
</dbReference>
<keyword evidence="1" id="KW-0732">Signal</keyword>
<evidence type="ECO:0000313" key="3">
    <source>
        <dbReference type="EMBL" id="NNF06676.1"/>
    </source>
</evidence>
<sequence length="363" mass="39353">MSRKFSLIAGAVLLGLGLGARPAEAVNMLRTDPGNIRVELKGPLSISGITPMDLADLPAGKYRVSLDGRGIPSVHGSLTRSANGQLSLSTDAGLNTLLHPPGIAFLRRGERGRGWVYLASGLGFATGGLVKEFSLRDREDDLDRAQRLYDDAVGEASLSDARRNLDLAFQEAEDEKELRNLWAFFAGATWVGSALEASILTPGPDMRTNSNRDYLLSAGGANPMGAAFRSALIPGAGQRYMGRDKRGNRFTAAFSTMAAVSLVIHDAYLEKRRDQLAVQSLYDAADTEGEIEARRRELEEAADDAERLDRWRWGVVGVTGAIYIWNIFDAVRLVGTDSSPGGLTWQMSPNPDGFRAGLVWRID</sequence>
<feature type="domain" description="DUF5683" evidence="2">
    <location>
        <begin position="222"/>
        <end position="331"/>
    </location>
</feature>
<accession>A0A7Y2E7M3</accession>
<feature type="chain" id="PRO_5031347605" description="DUF5683 domain-containing protein" evidence="1">
    <location>
        <begin position="26"/>
        <end position="363"/>
    </location>
</feature>
<name>A0A7Y2E7M3_UNCEI</name>
<comment type="caution">
    <text evidence="3">The sequence shown here is derived from an EMBL/GenBank/DDBJ whole genome shotgun (WGS) entry which is preliminary data.</text>
</comment>
<gene>
    <name evidence="3" type="ORF">HKN21_07945</name>
</gene>
<evidence type="ECO:0000259" key="2">
    <source>
        <dbReference type="Pfam" id="PF18935"/>
    </source>
</evidence>
<dbReference type="Pfam" id="PF18935">
    <property type="entry name" value="DUF5683"/>
    <property type="match status" value="1"/>
</dbReference>
<dbReference type="Proteomes" id="UP000547674">
    <property type="component" value="Unassembled WGS sequence"/>
</dbReference>
<organism evidence="3 4">
    <name type="scientific">Eiseniibacteriota bacterium</name>
    <dbReference type="NCBI Taxonomy" id="2212470"/>
    <lineage>
        <taxon>Bacteria</taxon>
        <taxon>Candidatus Eiseniibacteriota</taxon>
    </lineage>
</organism>
<evidence type="ECO:0000313" key="4">
    <source>
        <dbReference type="Proteomes" id="UP000547674"/>
    </source>
</evidence>
<dbReference type="AlphaFoldDB" id="A0A7Y2E7M3"/>
<feature type="signal peptide" evidence="1">
    <location>
        <begin position="1"/>
        <end position="25"/>
    </location>
</feature>